<dbReference type="KEGG" id="fus:HMPREF0409_01070"/>
<sequence length="107" mass="12707">MKITILKDSIPYSTDITIKDKTYQFEFIFNSYDRRVYINLYDIDGGLIYANEPIMFGIPLWFNKVVDEKANFNHNFPEVYIIPNTIDRTIKKITFDNINEVELIVED</sequence>
<dbReference type="AlphaFoldDB" id="R9RCI9"/>
<reference evidence="2 3" key="1">
    <citation type="submission" date="2012-07" db="EMBL/GenBank/DDBJ databases">
        <title>The Genome Sequence of Fusobacterium sp. 4_8.</title>
        <authorList>
            <consortium name="The Broad Institute Genome Sequencing Platform"/>
            <person name="Earl A."/>
            <person name="Ward D."/>
            <person name="Feldgarden M."/>
            <person name="Gevers D."/>
            <person name="Sibley C.D."/>
            <person name="White A.P."/>
            <person name="Crowley S."/>
            <person name="Surette M."/>
            <person name="Strauss J.C."/>
            <person name="Ambrose C.E."/>
            <person name="Allen-Vercoe E."/>
            <person name="Walker B."/>
            <person name="Young S.K."/>
            <person name="Zeng Q."/>
            <person name="Gargeya S."/>
            <person name="Fitzgerald M."/>
            <person name="Haas B."/>
            <person name="Abouelleil A."/>
            <person name="Alvarado L."/>
            <person name="Arachchi H.M."/>
            <person name="Berlin A.M."/>
            <person name="Chapman S.B."/>
            <person name="Goldberg J."/>
            <person name="Griggs A."/>
            <person name="Gujja S."/>
            <person name="Hansen M."/>
            <person name="Howarth C."/>
            <person name="Imamovic A."/>
            <person name="Larimer J."/>
            <person name="McCowen C."/>
            <person name="Montmayeur A."/>
            <person name="Murphy C."/>
            <person name="Neiman D."/>
            <person name="Pearson M."/>
            <person name="Priest M."/>
            <person name="Roberts A."/>
            <person name="Saif S."/>
            <person name="Shea T."/>
            <person name="Sisk P."/>
            <person name="Sykes S."/>
            <person name="Wortman J."/>
            <person name="Nusbaum C."/>
            <person name="Birren B."/>
        </authorList>
    </citation>
    <scope>NUCLEOTIDE SEQUENCE [LARGE SCALE GENOMIC DNA]</scope>
    <source>
        <strain evidence="2 3">4_8</strain>
    </source>
</reference>
<dbReference type="InterPro" id="IPR054252">
    <property type="entry name" value="Pam3_gp18"/>
</dbReference>
<dbReference type="Pfam" id="PF22479">
    <property type="entry name" value="Pam3_gp18"/>
    <property type="match status" value="1"/>
</dbReference>
<accession>R9RCI9</accession>
<dbReference type="EMBL" id="CP003723">
    <property type="protein sequence ID" value="AGM23120.1"/>
    <property type="molecule type" value="Genomic_DNA"/>
</dbReference>
<name>R9RCI9_9FUSO</name>
<evidence type="ECO:0000313" key="3">
    <source>
        <dbReference type="Proteomes" id="UP000014361"/>
    </source>
</evidence>
<evidence type="ECO:0000313" key="2">
    <source>
        <dbReference type="EMBL" id="AGM23120.1"/>
    </source>
</evidence>
<evidence type="ECO:0000259" key="1">
    <source>
        <dbReference type="Pfam" id="PF22479"/>
    </source>
</evidence>
<gene>
    <name evidence="2" type="ORF">HMPREF0409_01070</name>
</gene>
<dbReference type="RefSeq" id="WP_016339693.1">
    <property type="nucleotide sequence ID" value="NC_021281.1"/>
</dbReference>
<dbReference type="Proteomes" id="UP000014361">
    <property type="component" value="Chromosome"/>
</dbReference>
<proteinExistence type="predicted"/>
<feature type="domain" description="Cyanophage baseplate Pam3 plug gp18" evidence="1">
    <location>
        <begin position="3"/>
        <end position="101"/>
    </location>
</feature>
<organism evidence="2 3">
    <name type="scientific">Fusobacterium animalis 4_8</name>
    <dbReference type="NCBI Taxonomy" id="469607"/>
    <lineage>
        <taxon>Bacteria</taxon>
        <taxon>Fusobacteriati</taxon>
        <taxon>Fusobacteriota</taxon>
        <taxon>Fusobacteriia</taxon>
        <taxon>Fusobacteriales</taxon>
        <taxon>Fusobacteriaceae</taxon>
        <taxon>Fusobacterium</taxon>
    </lineage>
</organism>
<dbReference type="PATRIC" id="fig|469607.3.peg.666"/>
<dbReference type="HOGENOM" id="CLU_2206229_0_0_0"/>
<protein>
    <recommendedName>
        <fullName evidence="1">Cyanophage baseplate Pam3 plug gp18 domain-containing protein</fullName>
    </recommendedName>
</protein>